<evidence type="ECO:0000313" key="2">
    <source>
        <dbReference type="Proteomes" id="UP000284842"/>
    </source>
</evidence>
<keyword evidence="2" id="KW-1185">Reference proteome</keyword>
<comment type="caution">
    <text evidence="1">The sequence shown here is derived from an EMBL/GenBank/DDBJ whole genome shotgun (WGS) entry which is preliminary data.</text>
</comment>
<dbReference type="Proteomes" id="UP000284842">
    <property type="component" value="Unassembled WGS sequence"/>
</dbReference>
<dbReference type="Gene3D" id="3.80.10.10">
    <property type="entry name" value="Ribonuclease Inhibitor"/>
    <property type="match status" value="1"/>
</dbReference>
<organism evidence="1 2">
    <name type="scientific">Panaeolus cyanescens</name>
    <dbReference type="NCBI Taxonomy" id="181874"/>
    <lineage>
        <taxon>Eukaryota</taxon>
        <taxon>Fungi</taxon>
        <taxon>Dikarya</taxon>
        <taxon>Basidiomycota</taxon>
        <taxon>Agaricomycotina</taxon>
        <taxon>Agaricomycetes</taxon>
        <taxon>Agaricomycetidae</taxon>
        <taxon>Agaricales</taxon>
        <taxon>Agaricineae</taxon>
        <taxon>Galeropsidaceae</taxon>
        <taxon>Panaeolus</taxon>
    </lineage>
</organism>
<dbReference type="EMBL" id="NHTK01001334">
    <property type="protein sequence ID" value="PPR00090.1"/>
    <property type="molecule type" value="Genomic_DNA"/>
</dbReference>
<protein>
    <recommendedName>
        <fullName evidence="3">F-box domain-containing protein</fullName>
    </recommendedName>
</protein>
<dbReference type="AlphaFoldDB" id="A0A409YAS0"/>
<evidence type="ECO:0000313" key="1">
    <source>
        <dbReference type="EMBL" id="PPR00090.1"/>
    </source>
</evidence>
<evidence type="ECO:0008006" key="3">
    <source>
        <dbReference type="Google" id="ProtNLM"/>
    </source>
</evidence>
<dbReference type="OrthoDB" id="2900663at2759"/>
<dbReference type="SUPFAM" id="SSF52047">
    <property type="entry name" value="RNI-like"/>
    <property type="match status" value="1"/>
</dbReference>
<dbReference type="InParanoid" id="A0A409YAS0"/>
<name>A0A409YAS0_9AGAR</name>
<proteinExistence type="predicted"/>
<gene>
    <name evidence="1" type="ORF">CVT24_008992</name>
</gene>
<reference evidence="1 2" key="1">
    <citation type="journal article" date="2018" name="Evol. Lett.">
        <title>Horizontal gene cluster transfer increased hallucinogenic mushroom diversity.</title>
        <authorList>
            <person name="Reynolds H.T."/>
            <person name="Vijayakumar V."/>
            <person name="Gluck-Thaler E."/>
            <person name="Korotkin H.B."/>
            <person name="Matheny P.B."/>
            <person name="Slot J.C."/>
        </authorList>
    </citation>
    <scope>NUCLEOTIDE SEQUENCE [LARGE SCALE GENOMIC DNA]</scope>
    <source>
        <strain evidence="1 2">2629</strain>
    </source>
</reference>
<dbReference type="InterPro" id="IPR032675">
    <property type="entry name" value="LRR_dom_sf"/>
</dbReference>
<sequence>MPDSEAPVFPPELERAIFEMAFDRSKPVSMPNRNLLLIAKRAYEWLRPLVYAVFNQCDRYGGASFPDFQRKRPYLTTPTIEDVGRFAKHLLFKNTLRFDSTEETIAFLRHCQNVESLAAWGDREDFKDLIPTLSNFKNLRFLSASLNDVPKDSLVQAPFCTTLTRLELVLPLPGFPFELLTSFPNLKQLSIFGGDITMRDDDTIKNILVLCPQLEVYGLTAIKKWTLSKNIYQWGSKEPRFVIFDGHMCGRESWLIGAHGGRNFWSMLEDIVLARKRESRWF</sequence>
<accession>A0A409YAS0</accession>